<feature type="signal peptide" evidence="11">
    <location>
        <begin position="1"/>
        <end position="16"/>
    </location>
</feature>
<evidence type="ECO:0000256" key="5">
    <source>
        <dbReference type="ARBA" id="ARBA00022729"/>
    </source>
</evidence>
<dbReference type="Pfam" id="PF00089">
    <property type="entry name" value="Trypsin"/>
    <property type="match status" value="1"/>
</dbReference>
<keyword evidence="5 11" id="KW-0732">Signal</keyword>
<feature type="domain" description="Peptidase S1" evidence="12">
    <location>
        <begin position="27"/>
        <end position="252"/>
    </location>
</feature>
<dbReference type="PANTHER" id="PTHR24276">
    <property type="entry name" value="POLYSERASE-RELATED"/>
    <property type="match status" value="1"/>
</dbReference>
<dbReference type="PRINTS" id="PR00722">
    <property type="entry name" value="CHYMOTRYPSIN"/>
</dbReference>
<evidence type="ECO:0000256" key="10">
    <source>
        <dbReference type="RuleBase" id="RU363034"/>
    </source>
</evidence>
<keyword evidence="9" id="KW-1015">Disulfide bond</keyword>
<dbReference type="SMART" id="SM00020">
    <property type="entry name" value="Tryp_SPc"/>
    <property type="match status" value="1"/>
</dbReference>
<dbReference type="CDD" id="cd00190">
    <property type="entry name" value="Tryp_SPc"/>
    <property type="match status" value="1"/>
</dbReference>
<dbReference type="SUPFAM" id="SSF50494">
    <property type="entry name" value="Trypsin-like serine proteases"/>
    <property type="match status" value="1"/>
</dbReference>
<evidence type="ECO:0000256" key="3">
    <source>
        <dbReference type="ARBA" id="ARBA00022525"/>
    </source>
</evidence>
<name>A0A0A1WYY8_ZEUCU</name>
<feature type="chain" id="PRO_5001983045" evidence="11">
    <location>
        <begin position="17"/>
        <end position="254"/>
    </location>
</feature>
<dbReference type="InterPro" id="IPR043504">
    <property type="entry name" value="Peptidase_S1_PA_chymotrypsin"/>
</dbReference>
<evidence type="ECO:0000256" key="11">
    <source>
        <dbReference type="SAM" id="SignalP"/>
    </source>
</evidence>
<dbReference type="InterPro" id="IPR001314">
    <property type="entry name" value="Peptidase_S1A"/>
</dbReference>
<evidence type="ECO:0000256" key="9">
    <source>
        <dbReference type="ARBA" id="ARBA00023157"/>
    </source>
</evidence>
<dbReference type="PROSITE" id="PS00134">
    <property type="entry name" value="TRYPSIN_HIS"/>
    <property type="match status" value="1"/>
</dbReference>
<evidence type="ECO:0000256" key="6">
    <source>
        <dbReference type="ARBA" id="ARBA00022801"/>
    </source>
</evidence>
<dbReference type="OrthoDB" id="10059102at2759"/>
<dbReference type="InterPro" id="IPR018114">
    <property type="entry name" value="TRYPSIN_HIS"/>
</dbReference>
<dbReference type="InterPro" id="IPR001254">
    <property type="entry name" value="Trypsin_dom"/>
</dbReference>
<dbReference type="InterPro" id="IPR033116">
    <property type="entry name" value="TRYPSIN_SER"/>
</dbReference>
<comment type="subcellular location">
    <subcellularLocation>
        <location evidence="1">Secreted</location>
    </subcellularLocation>
</comment>
<dbReference type="GO" id="GO:0006508">
    <property type="term" value="P:proteolysis"/>
    <property type="evidence" value="ECO:0007669"/>
    <property type="project" value="UniProtKB-KW"/>
</dbReference>
<dbReference type="GO" id="GO:0004252">
    <property type="term" value="F:serine-type endopeptidase activity"/>
    <property type="evidence" value="ECO:0007669"/>
    <property type="project" value="InterPro"/>
</dbReference>
<evidence type="ECO:0000256" key="8">
    <source>
        <dbReference type="ARBA" id="ARBA00023145"/>
    </source>
</evidence>
<reference evidence="13" key="2">
    <citation type="journal article" date="2015" name="Gigascience">
        <title>Reconstructing a comprehensive transcriptome assembly of a white-pupal translocated strain of the pest fruit fly Bactrocera cucurbitae.</title>
        <authorList>
            <person name="Sim S.B."/>
            <person name="Calla B."/>
            <person name="Hall B."/>
            <person name="DeRego T."/>
            <person name="Geib S.M."/>
        </authorList>
    </citation>
    <scope>NUCLEOTIDE SEQUENCE</scope>
</reference>
<reference evidence="13" key="1">
    <citation type="submission" date="2014-11" db="EMBL/GenBank/DDBJ databases">
        <authorList>
            <person name="Geib S."/>
        </authorList>
    </citation>
    <scope>NUCLEOTIDE SEQUENCE</scope>
</reference>
<dbReference type="EMBL" id="GBXI01010230">
    <property type="protein sequence ID" value="JAD04062.1"/>
    <property type="molecule type" value="Transcribed_RNA"/>
</dbReference>
<dbReference type="PROSITE" id="PS50240">
    <property type="entry name" value="TRYPSIN_DOM"/>
    <property type="match status" value="1"/>
</dbReference>
<evidence type="ECO:0000256" key="1">
    <source>
        <dbReference type="ARBA" id="ARBA00004613"/>
    </source>
</evidence>
<protein>
    <submittedName>
        <fullName evidence="13">Trypsin</fullName>
    </submittedName>
</protein>
<dbReference type="InterPro" id="IPR009003">
    <property type="entry name" value="Peptidase_S1_PA"/>
</dbReference>
<comment type="similarity">
    <text evidence="2">Belongs to the peptidase S1 family.</text>
</comment>
<dbReference type="InterPro" id="IPR050430">
    <property type="entry name" value="Peptidase_S1"/>
</dbReference>
<evidence type="ECO:0000256" key="4">
    <source>
        <dbReference type="ARBA" id="ARBA00022670"/>
    </source>
</evidence>
<proteinExistence type="inferred from homology"/>
<dbReference type="GeneID" id="105211252"/>
<organism evidence="13">
    <name type="scientific">Zeugodacus cucurbitae</name>
    <name type="common">Melon fruit fly</name>
    <name type="synonym">Bactrocera cucurbitae</name>
    <dbReference type="NCBI Taxonomy" id="28588"/>
    <lineage>
        <taxon>Eukaryota</taxon>
        <taxon>Metazoa</taxon>
        <taxon>Ecdysozoa</taxon>
        <taxon>Arthropoda</taxon>
        <taxon>Hexapoda</taxon>
        <taxon>Insecta</taxon>
        <taxon>Pterygota</taxon>
        <taxon>Neoptera</taxon>
        <taxon>Endopterygota</taxon>
        <taxon>Diptera</taxon>
        <taxon>Brachycera</taxon>
        <taxon>Muscomorpha</taxon>
        <taxon>Tephritoidea</taxon>
        <taxon>Tephritidae</taxon>
        <taxon>Zeugodacus</taxon>
        <taxon>Zeugodacus</taxon>
    </lineage>
</organism>
<accession>A0A0A1WYY8</accession>
<dbReference type="Gene3D" id="2.40.10.10">
    <property type="entry name" value="Trypsin-like serine proteases"/>
    <property type="match status" value="1"/>
</dbReference>
<dbReference type="AlphaFoldDB" id="A0A0A1WYY8"/>
<keyword evidence="6 10" id="KW-0378">Hydrolase</keyword>
<dbReference type="PROSITE" id="PS00135">
    <property type="entry name" value="TRYPSIN_SER"/>
    <property type="match status" value="1"/>
</dbReference>
<dbReference type="FunFam" id="2.40.10.10:FF:000077">
    <property type="entry name" value="Predicted protein"/>
    <property type="match status" value="1"/>
</dbReference>
<dbReference type="GO" id="GO:0005576">
    <property type="term" value="C:extracellular region"/>
    <property type="evidence" value="ECO:0007669"/>
    <property type="project" value="UniProtKB-SubCell"/>
</dbReference>
<keyword evidence="3" id="KW-0964">Secreted</keyword>
<evidence type="ECO:0000256" key="7">
    <source>
        <dbReference type="ARBA" id="ARBA00022825"/>
    </source>
</evidence>
<keyword evidence="4 10" id="KW-0645">Protease</keyword>
<evidence type="ECO:0000313" key="13">
    <source>
        <dbReference type="EMBL" id="JAD04062.1"/>
    </source>
</evidence>
<keyword evidence="7 10" id="KW-0720">Serine protease</keyword>
<evidence type="ECO:0000256" key="2">
    <source>
        <dbReference type="ARBA" id="ARBA00007664"/>
    </source>
</evidence>
<sequence length="254" mass="27278">MFRFVAIFALCSVAFGEILVNDFNGRIVNGEETNIQAHPYQISLQTKSGHFCGGSIINKDTVVTAAHCLQTNTADQLQVRLGSTSHKTGGKLVKVRAFYAHPGYNKEQRQNDVAIVKLAEPVAESASIRYIDLAQTSPVTGTSAVVSGWGAKCFFWCVSLPTALQKVDVSIVSRSDCASKNYKYGSSKILSTMLCAYEEKKDACQGDSGGPLAADGKLVGVVSWGNGCAKAGYPGVYADVAELRPWILDITRNL</sequence>
<gene>
    <name evidence="13" type="primary">TRYP_4</name>
    <name evidence="13" type="ORF">g.7019</name>
</gene>
<evidence type="ECO:0000259" key="12">
    <source>
        <dbReference type="PROSITE" id="PS50240"/>
    </source>
</evidence>
<dbReference type="PANTHER" id="PTHR24276:SF94">
    <property type="entry name" value="AT20289P-RELATED"/>
    <property type="match status" value="1"/>
</dbReference>
<keyword evidence="8" id="KW-0865">Zymogen</keyword>